<dbReference type="PANTHER" id="PTHR14289:SF16">
    <property type="entry name" value="POLYMERASE DELTA-INTERACTING PROTEIN 2"/>
    <property type="match status" value="1"/>
</dbReference>
<dbReference type="GO" id="GO:0005634">
    <property type="term" value="C:nucleus"/>
    <property type="evidence" value="ECO:0007669"/>
    <property type="project" value="TreeGrafter"/>
</dbReference>
<accession>S9W904</accession>
<dbReference type="PROSITE" id="PS51087">
    <property type="entry name" value="APAG"/>
    <property type="match status" value="1"/>
</dbReference>
<feature type="region of interest" description="Disordered" evidence="1">
    <location>
        <begin position="234"/>
        <end position="280"/>
    </location>
</feature>
<dbReference type="AlphaFoldDB" id="S9W904"/>
<protein>
    <recommendedName>
        <fullName evidence="2">ApaG domain-containing protein</fullName>
    </recommendedName>
</protein>
<dbReference type="PANTHER" id="PTHR14289">
    <property type="entry name" value="F-BOX ONLY PROTEIN 3"/>
    <property type="match status" value="1"/>
</dbReference>
<feature type="compositionally biased region" description="Basic and acidic residues" evidence="1">
    <location>
        <begin position="444"/>
        <end position="479"/>
    </location>
</feature>
<feature type="domain" description="ApaG" evidence="2">
    <location>
        <begin position="287"/>
        <end position="440"/>
    </location>
</feature>
<keyword evidence="4" id="KW-1185">Reference proteome</keyword>
<dbReference type="InterPro" id="IPR036767">
    <property type="entry name" value="ApaG_sf"/>
</dbReference>
<evidence type="ECO:0000313" key="4">
    <source>
        <dbReference type="Proteomes" id="UP000015354"/>
    </source>
</evidence>
<comment type="caution">
    <text evidence="3">The sequence shown here is derived from an EMBL/GenBank/DDBJ whole genome shotgun (WGS) entry which is preliminary data.</text>
</comment>
<name>S9W904_9TRYP</name>
<dbReference type="Proteomes" id="UP000015354">
    <property type="component" value="Unassembled WGS sequence"/>
</dbReference>
<feature type="region of interest" description="Disordered" evidence="1">
    <location>
        <begin position="436"/>
        <end position="479"/>
    </location>
</feature>
<evidence type="ECO:0000256" key="1">
    <source>
        <dbReference type="SAM" id="MobiDB-lite"/>
    </source>
</evidence>
<dbReference type="GO" id="GO:0042645">
    <property type="term" value="C:mitochondrial nucleoid"/>
    <property type="evidence" value="ECO:0007669"/>
    <property type="project" value="TreeGrafter"/>
</dbReference>
<dbReference type="InterPro" id="IPR007474">
    <property type="entry name" value="ApaG_domain"/>
</dbReference>
<reference evidence="3 4" key="1">
    <citation type="journal article" date="2013" name="PLoS ONE">
        <title>Predicting the Proteins of Angomonas deanei, Strigomonas culicis and Their Respective Endosymbionts Reveals New Aspects of the Trypanosomatidae Family.</title>
        <authorList>
            <person name="Motta M.C."/>
            <person name="Martins A.C."/>
            <person name="de Souza S.S."/>
            <person name="Catta-Preta C.M."/>
            <person name="Silva R."/>
            <person name="Klein C.C."/>
            <person name="de Almeida L.G."/>
            <person name="de Lima Cunha O."/>
            <person name="Ciapina L.P."/>
            <person name="Brocchi M."/>
            <person name="Colabardini A.C."/>
            <person name="de Araujo Lima B."/>
            <person name="Machado C.R."/>
            <person name="de Almeida Soares C.M."/>
            <person name="Probst C.M."/>
            <person name="de Menezes C.B."/>
            <person name="Thompson C.E."/>
            <person name="Bartholomeu D.C."/>
            <person name="Gradia D.F."/>
            <person name="Pavoni D.P."/>
            <person name="Grisard E.C."/>
            <person name="Fantinatti-Garboggini F."/>
            <person name="Marchini F.K."/>
            <person name="Rodrigues-Luiz G.F."/>
            <person name="Wagner G."/>
            <person name="Goldman G.H."/>
            <person name="Fietto J.L."/>
            <person name="Elias M.C."/>
            <person name="Goldman M.H."/>
            <person name="Sagot M.F."/>
            <person name="Pereira M."/>
            <person name="Stoco P.H."/>
            <person name="de Mendonca-Neto R.P."/>
            <person name="Teixeira S.M."/>
            <person name="Maciel T.E."/>
            <person name="de Oliveira Mendes T.A."/>
            <person name="Urmenyi T.P."/>
            <person name="de Souza W."/>
            <person name="Schenkman S."/>
            <person name="de Vasconcelos A.T."/>
        </authorList>
    </citation>
    <scope>NUCLEOTIDE SEQUENCE [LARGE SCALE GENOMIC DNA]</scope>
</reference>
<dbReference type="OrthoDB" id="2305498at2759"/>
<proteinExistence type="predicted"/>
<dbReference type="Pfam" id="PF04379">
    <property type="entry name" value="DUF525"/>
    <property type="match status" value="1"/>
</dbReference>
<dbReference type="SUPFAM" id="SSF110069">
    <property type="entry name" value="ApaG-like"/>
    <property type="match status" value="1"/>
</dbReference>
<evidence type="ECO:0000313" key="3">
    <source>
        <dbReference type="EMBL" id="EPY32340.1"/>
    </source>
</evidence>
<sequence>MAALRSISVVVSVSARSTALLMSVVRSTYRHVLRQCAKTSKRIPEVDDLCFCIFGIALRLDDLKAAGYGDTPKAIARSFFDRPSIPGVPRDTPAARLQAAFSVLRQLRATDKLDIEAIQIERTKTIAEIQGKAKADSENQVVEKEEDGESADAIRDEVHMTTVTIYLDVPGKKIRKFERRVVLPNEFDKFPNYAYLMPPEPFYPSHVKQEIPYPLMIDTVLCIAAGSRRRVRDLKLAQTPLPSKRSRAPRKAATQRQAASSTSFARPTPSSESELERSVGDITTRAIAQAEFMEVELRTQYVCCNPYVSSEAGGSGDDKGAVDRLKARHLFMYYMSIRNRGPVYNPKLWHVQVASYHFVVLDEETGQLIERATSGVVGNYPFLAPGESHVCAAGTSLQGRRGIMRGTIQVHAYHMEGKEVSRVFDIPIPPTRLSTEAVASPFGADDRNDRAKEAKRELVERKNEEASDFHIGDDWMNKK</sequence>
<feature type="compositionally biased region" description="Low complexity" evidence="1">
    <location>
        <begin position="252"/>
        <end position="266"/>
    </location>
</feature>
<dbReference type="Gene3D" id="2.60.40.1470">
    <property type="entry name" value="ApaG domain"/>
    <property type="match status" value="1"/>
</dbReference>
<organism evidence="3 4">
    <name type="scientific">Strigomonas culicis</name>
    <dbReference type="NCBI Taxonomy" id="28005"/>
    <lineage>
        <taxon>Eukaryota</taxon>
        <taxon>Discoba</taxon>
        <taxon>Euglenozoa</taxon>
        <taxon>Kinetoplastea</taxon>
        <taxon>Metakinetoplastina</taxon>
        <taxon>Trypanosomatida</taxon>
        <taxon>Trypanosomatidae</taxon>
        <taxon>Strigomonadinae</taxon>
        <taxon>Strigomonas</taxon>
    </lineage>
</organism>
<dbReference type="EMBL" id="ATMH01002860">
    <property type="protein sequence ID" value="EPY32340.1"/>
    <property type="molecule type" value="Genomic_DNA"/>
</dbReference>
<evidence type="ECO:0000259" key="2">
    <source>
        <dbReference type="PROSITE" id="PS51087"/>
    </source>
</evidence>
<dbReference type="GO" id="GO:0070987">
    <property type="term" value="P:error-free translesion synthesis"/>
    <property type="evidence" value="ECO:0007669"/>
    <property type="project" value="TreeGrafter"/>
</dbReference>
<gene>
    <name evidence="3" type="ORF">STCU_02860</name>
</gene>